<keyword evidence="2" id="KW-1185">Reference proteome</keyword>
<evidence type="ECO:0000313" key="2">
    <source>
        <dbReference type="Proteomes" id="UP000215914"/>
    </source>
</evidence>
<name>A0A9K3N1D3_HELAN</name>
<organism evidence="1 2">
    <name type="scientific">Helianthus annuus</name>
    <name type="common">Common sunflower</name>
    <dbReference type="NCBI Taxonomy" id="4232"/>
    <lineage>
        <taxon>Eukaryota</taxon>
        <taxon>Viridiplantae</taxon>
        <taxon>Streptophyta</taxon>
        <taxon>Embryophyta</taxon>
        <taxon>Tracheophyta</taxon>
        <taxon>Spermatophyta</taxon>
        <taxon>Magnoliopsida</taxon>
        <taxon>eudicotyledons</taxon>
        <taxon>Gunneridae</taxon>
        <taxon>Pentapetalae</taxon>
        <taxon>asterids</taxon>
        <taxon>campanulids</taxon>
        <taxon>Asterales</taxon>
        <taxon>Asteraceae</taxon>
        <taxon>Asteroideae</taxon>
        <taxon>Heliantheae alliance</taxon>
        <taxon>Heliantheae</taxon>
        <taxon>Helianthus</taxon>
    </lineage>
</organism>
<accession>A0A9K3N1D3</accession>
<protein>
    <submittedName>
        <fullName evidence="1">Uncharacterized protein</fullName>
    </submittedName>
</protein>
<proteinExistence type="predicted"/>
<comment type="caution">
    <text evidence="1">The sequence shown here is derived from an EMBL/GenBank/DDBJ whole genome shotgun (WGS) entry which is preliminary data.</text>
</comment>
<evidence type="ECO:0000313" key="1">
    <source>
        <dbReference type="EMBL" id="KAF5783472.1"/>
    </source>
</evidence>
<dbReference type="Proteomes" id="UP000215914">
    <property type="component" value="Unassembled WGS sequence"/>
</dbReference>
<dbReference type="AlphaFoldDB" id="A0A9K3N1D3"/>
<dbReference type="Gramene" id="mRNA:HanXRQr2_Chr11g0508331">
    <property type="protein sequence ID" value="CDS:HanXRQr2_Chr11g0508331.1"/>
    <property type="gene ID" value="HanXRQr2_Chr11g0508331"/>
</dbReference>
<sequence length="52" mass="5570">MHTPGRYAQAGGNRAYLSIPGWSSNGFSITFNSLLTSSKSPCSAISIALWHK</sequence>
<gene>
    <name evidence="1" type="ORF">HanXRQr2_Chr11g0508331</name>
</gene>
<reference evidence="1" key="2">
    <citation type="submission" date="2020-06" db="EMBL/GenBank/DDBJ databases">
        <title>Helianthus annuus Genome sequencing and assembly Release 2.</title>
        <authorList>
            <person name="Gouzy J."/>
            <person name="Langlade N."/>
            <person name="Munos S."/>
        </authorList>
    </citation>
    <scope>NUCLEOTIDE SEQUENCE</scope>
    <source>
        <tissue evidence="1">Leaves</tissue>
    </source>
</reference>
<dbReference type="EMBL" id="MNCJ02000326">
    <property type="protein sequence ID" value="KAF5783472.1"/>
    <property type="molecule type" value="Genomic_DNA"/>
</dbReference>
<reference evidence="1" key="1">
    <citation type="journal article" date="2017" name="Nature">
        <title>The sunflower genome provides insights into oil metabolism, flowering and Asterid evolution.</title>
        <authorList>
            <person name="Badouin H."/>
            <person name="Gouzy J."/>
            <person name="Grassa C.J."/>
            <person name="Murat F."/>
            <person name="Staton S.E."/>
            <person name="Cottret L."/>
            <person name="Lelandais-Briere C."/>
            <person name="Owens G.L."/>
            <person name="Carrere S."/>
            <person name="Mayjonade B."/>
            <person name="Legrand L."/>
            <person name="Gill N."/>
            <person name="Kane N.C."/>
            <person name="Bowers J.E."/>
            <person name="Hubner S."/>
            <person name="Bellec A."/>
            <person name="Berard A."/>
            <person name="Berges H."/>
            <person name="Blanchet N."/>
            <person name="Boniface M.C."/>
            <person name="Brunel D."/>
            <person name="Catrice O."/>
            <person name="Chaidir N."/>
            <person name="Claudel C."/>
            <person name="Donnadieu C."/>
            <person name="Faraut T."/>
            <person name="Fievet G."/>
            <person name="Helmstetter N."/>
            <person name="King M."/>
            <person name="Knapp S.J."/>
            <person name="Lai Z."/>
            <person name="Le Paslier M.C."/>
            <person name="Lippi Y."/>
            <person name="Lorenzon L."/>
            <person name="Mandel J.R."/>
            <person name="Marage G."/>
            <person name="Marchand G."/>
            <person name="Marquand E."/>
            <person name="Bret-Mestries E."/>
            <person name="Morien E."/>
            <person name="Nambeesan S."/>
            <person name="Nguyen T."/>
            <person name="Pegot-Espagnet P."/>
            <person name="Pouilly N."/>
            <person name="Raftis F."/>
            <person name="Sallet E."/>
            <person name="Schiex T."/>
            <person name="Thomas J."/>
            <person name="Vandecasteele C."/>
            <person name="Vares D."/>
            <person name="Vear F."/>
            <person name="Vautrin S."/>
            <person name="Crespi M."/>
            <person name="Mangin B."/>
            <person name="Burke J.M."/>
            <person name="Salse J."/>
            <person name="Munos S."/>
            <person name="Vincourt P."/>
            <person name="Rieseberg L.H."/>
            <person name="Langlade N.B."/>
        </authorList>
    </citation>
    <scope>NUCLEOTIDE SEQUENCE</scope>
    <source>
        <tissue evidence="1">Leaves</tissue>
    </source>
</reference>